<organism evidence="1 2">
    <name type="scientific">Ameca splendens</name>
    <dbReference type="NCBI Taxonomy" id="208324"/>
    <lineage>
        <taxon>Eukaryota</taxon>
        <taxon>Metazoa</taxon>
        <taxon>Chordata</taxon>
        <taxon>Craniata</taxon>
        <taxon>Vertebrata</taxon>
        <taxon>Euteleostomi</taxon>
        <taxon>Actinopterygii</taxon>
        <taxon>Neopterygii</taxon>
        <taxon>Teleostei</taxon>
        <taxon>Neoteleostei</taxon>
        <taxon>Acanthomorphata</taxon>
        <taxon>Ovalentaria</taxon>
        <taxon>Atherinomorphae</taxon>
        <taxon>Cyprinodontiformes</taxon>
        <taxon>Goodeidae</taxon>
        <taxon>Ameca</taxon>
    </lineage>
</organism>
<sequence>MVACSARNVSMLKLKQINVCSCGTCVCGLAMEVLTKSSIQARISINTSNTTGGFIGVDEIMINLKYESFLIQNLQVWCVLQSRSVFPYHNVSKNTSKQYIHQRGNK</sequence>
<reference evidence="1 2" key="1">
    <citation type="submission" date="2021-06" db="EMBL/GenBank/DDBJ databases">
        <authorList>
            <person name="Palmer J.M."/>
        </authorList>
    </citation>
    <scope>NUCLEOTIDE SEQUENCE [LARGE SCALE GENOMIC DNA]</scope>
    <source>
        <strain evidence="1 2">AS_MEX2019</strain>
        <tissue evidence="1">Muscle</tissue>
    </source>
</reference>
<evidence type="ECO:0000313" key="2">
    <source>
        <dbReference type="Proteomes" id="UP001469553"/>
    </source>
</evidence>
<evidence type="ECO:0000313" key="1">
    <source>
        <dbReference type="EMBL" id="MEQ2304329.1"/>
    </source>
</evidence>
<protein>
    <submittedName>
        <fullName evidence="1">Uncharacterized protein</fullName>
    </submittedName>
</protein>
<name>A0ABV0ZDP5_9TELE</name>
<accession>A0ABV0ZDP5</accession>
<keyword evidence="2" id="KW-1185">Reference proteome</keyword>
<proteinExistence type="predicted"/>
<dbReference type="EMBL" id="JAHRIP010059020">
    <property type="protein sequence ID" value="MEQ2304329.1"/>
    <property type="molecule type" value="Genomic_DNA"/>
</dbReference>
<dbReference type="Proteomes" id="UP001469553">
    <property type="component" value="Unassembled WGS sequence"/>
</dbReference>
<gene>
    <name evidence="1" type="ORF">AMECASPLE_025892</name>
</gene>
<comment type="caution">
    <text evidence="1">The sequence shown here is derived from an EMBL/GenBank/DDBJ whole genome shotgun (WGS) entry which is preliminary data.</text>
</comment>